<keyword evidence="8" id="KW-1185">Reference proteome</keyword>
<proteinExistence type="predicted"/>
<dbReference type="HOGENOM" id="CLU_079569_0_1_7"/>
<protein>
    <submittedName>
        <fullName evidence="7">Uncharacterized protein</fullName>
    </submittedName>
</protein>
<dbReference type="STRING" id="273121.WS0650"/>
<dbReference type="PANTHER" id="PTHR30086:SF21">
    <property type="entry name" value="TRANSPORT PROTEIN"/>
    <property type="match status" value="1"/>
</dbReference>
<dbReference type="Proteomes" id="UP000000422">
    <property type="component" value="Chromosome"/>
</dbReference>
<keyword evidence="2" id="KW-1003">Cell membrane</keyword>
<evidence type="ECO:0000256" key="3">
    <source>
        <dbReference type="ARBA" id="ARBA00022692"/>
    </source>
</evidence>
<dbReference type="PANTHER" id="PTHR30086">
    <property type="entry name" value="ARGININE EXPORTER PROTEIN ARGO"/>
    <property type="match status" value="1"/>
</dbReference>
<keyword evidence="3 6" id="KW-0812">Transmembrane</keyword>
<evidence type="ECO:0000313" key="8">
    <source>
        <dbReference type="Proteomes" id="UP000000422"/>
    </source>
</evidence>
<accession>Q7MS96</accession>
<feature type="transmembrane region" description="Helical" evidence="6">
    <location>
        <begin position="41"/>
        <end position="67"/>
    </location>
</feature>
<gene>
    <name evidence="7" type="ordered locus">WS0650</name>
</gene>
<dbReference type="GO" id="GO:0005886">
    <property type="term" value="C:plasma membrane"/>
    <property type="evidence" value="ECO:0007669"/>
    <property type="project" value="UniProtKB-SubCell"/>
</dbReference>
<dbReference type="eggNOG" id="COG1280">
    <property type="taxonomic scope" value="Bacteria"/>
</dbReference>
<dbReference type="Pfam" id="PF01810">
    <property type="entry name" value="LysE"/>
    <property type="match status" value="1"/>
</dbReference>
<keyword evidence="5 6" id="KW-0472">Membrane</keyword>
<organism evidence="8">
    <name type="scientific">Wolinella succinogenes (strain ATCC 29543 / DSM 1740 / CCUG 13145 / JCM 31913 / LMG 7466 / NCTC 11488 / FDC 602W)</name>
    <name type="common">Vibrio succinogenes</name>
    <dbReference type="NCBI Taxonomy" id="273121"/>
    <lineage>
        <taxon>Bacteria</taxon>
        <taxon>Pseudomonadati</taxon>
        <taxon>Campylobacterota</taxon>
        <taxon>Epsilonproteobacteria</taxon>
        <taxon>Campylobacterales</taxon>
        <taxon>Helicobacteraceae</taxon>
        <taxon>Wolinella</taxon>
    </lineage>
</organism>
<dbReference type="GO" id="GO:0015171">
    <property type="term" value="F:amino acid transmembrane transporter activity"/>
    <property type="evidence" value="ECO:0007669"/>
    <property type="project" value="TreeGrafter"/>
</dbReference>
<dbReference type="RefSeq" id="WP_011138581.1">
    <property type="nucleotide sequence ID" value="NC_005090.1"/>
</dbReference>
<feature type="transmembrane region" description="Helical" evidence="6">
    <location>
        <begin position="156"/>
        <end position="173"/>
    </location>
</feature>
<dbReference type="AlphaFoldDB" id="Q7MS96"/>
<dbReference type="InterPro" id="IPR001123">
    <property type="entry name" value="LeuE-type"/>
</dbReference>
<comment type="subcellular location">
    <subcellularLocation>
        <location evidence="1">Cell membrane</location>
        <topology evidence="1">Multi-pass membrane protein</topology>
    </subcellularLocation>
</comment>
<feature type="transmembrane region" description="Helical" evidence="6">
    <location>
        <begin position="6"/>
        <end position="29"/>
    </location>
</feature>
<evidence type="ECO:0000256" key="1">
    <source>
        <dbReference type="ARBA" id="ARBA00004651"/>
    </source>
</evidence>
<feature type="transmembrane region" description="Helical" evidence="6">
    <location>
        <begin position="73"/>
        <end position="90"/>
    </location>
</feature>
<evidence type="ECO:0000256" key="4">
    <source>
        <dbReference type="ARBA" id="ARBA00022989"/>
    </source>
</evidence>
<dbReference type="EMBL" id="BX571658">
    <property type="protein sequence ID" value="CAE09781.1"/>
    <property type="molecule type" value="Genomic_DNA"/>
</dbReference>
<reference evidence="7 8" key="1">
    <citation type="journal article" date="2003" name="Proc. Natl. Acad. Sci. U.S.A.">
        <title>Complete genome sequence and analysis of Wolinella succinogenes.</title>
        <authorList>
            <person name="Baar C."/>
            <person name="Eppinger M."/>
            <person name="Raddatz G."/>
            <person name="Simon JM."/>
            <person name="Lanz C."/>
            <person name="Klimmek O."/>
            <person name="Nandakumar R."/>
            <person name="Gross R."/>
            <person name="Rosinus A."/>
            <person name="Keller H."/>
            <person name="Jagtap P."/>
            <person name="Linke B."/>
            <person name="Meyer F."/>
            <person name="Lederer H."/>
            <person name="Schuster S.C."/>
        </authorList>
    </citation>
    <scope>NUCLEOTIDE SEQUENCE [LARGE SCALE GENOMIC DNA]</scope>
    <source>
        <strain evidence="8">ATCC 29543 / DSM 1740 / CCUG 13145 / JCM 31913 / LMG 7466 / NCTC 11488 / FDC 602W</strain>
    </source>
</reference>
<evidence type="ECO:0000256" key="5">
    <source>
        <dbReference type="ARBA" id="ARBA00023136"/>
    </source>
</evidence>
<sequence>MSEFWQGWWLIGAIHLLAAASPGPDFLFATRHTLRYGRGSGLWCSFGITLGLSVHLLYSLLGLAALIAASEGIMSAIRYLGGGYLIYLGIKGVRARSVNFEHGVAESASKPKPWKSVALGFGCNLFNPKAPLYFLSLFTVVLSPCMPLSWWLGYGVWIMGLQMGWFSLLVYGISHTKVRRMLGRFGGWIERLLGGAMIFLGLKLWVSR</sequence>
<evidence type="ECO:0000313" key="7">
    <source>
        <dbReference type="EMBL" id="CAE09781.1"/>
    </source>
</evidence>
<name>Q7MS96_WOLSU</name>
<dbReference type="PIRSF" id="PIRSF006324">
    <property type="entry name" value="LeuE"/>
    <property type="match status" value="1"/>
</dbReference>
<feature type="transmembrane region" description="Helical" evidence="6">
    <location>
        <begin position="185"/>
        <end position="206"/>
    </location>
</feature>
<evidence type="ECO:0000256" key="2">
    <source>
        <dbReference type="ARBA" id="ARBA00022475"/>
    </source>
</evidence>
<dbReference type="KEGG" id="wsu:WS0650"/>
<keyword evidence="4 6" id="KW-1133">Transmembrane helix</keyword>
<evidence type="ECO:0000256" key="6">
    <source>
        <dbReference type="SAM" id="Phobius"/>
    </source>
</evidence>